<evidence type="ECO:0000313" key="1">
    <source>
        <dbReference type="EMBL" id="AHC40243.1"/>
    </source>
</evidence>
<gene>
    <name evidence="1" type="ORF">OVS_01790</name>
</gene>
<dbReference type="EMBL" id="CP006935">
    <property type="protein sequence ID" value="AHC40243.1"/>
    <property type="molecule type" value="Genomic_DNA"/>
</dbReference>
<organism evidence="1 2">
    <name type="scientific">Mycoplasma ovis str. Michigan</name>
    <dbReference type="NCBI Taxonomy" id="1415773"/>
    <lineage>
        <taxon>Bacteria</taxon>
        <taxon>Bacillati</taxon>
        <taxon>Mycoplasmatota</taxon>
        <taxon>Mollicutes</taxon>
        <taxon>Mycoplasmataceae</taxon>
        <taxon>Mycoplasma</taxon>
    </lineage>
</organism>
<evidence type="ECO:0000313" key="2">
    <source>
        <dbReference type="Proteomes" id="UP000018745"/>
    </source>
</evidence>
<dbReference type="Proteomes" id="UP000018745">
    <property type="component" value="Chromosome"/>
</dbReference>
<reference evidence="1 2" key="1">
    <citation type="journal article" date="2014" name="Genome Announc.">
        <title>Complete Genome Sequence of Mycoplasma ovis Strain Michigan, a Hemoplasma of Sheep with Two Distinct 16S rRNA Genes.</title>
        <authorList>
            <person name="Deshuillers P.L."/>
            <person name="Santos A.P."/>
            <person name="do Nascimento N.C."/>
            <person name="Hampel J.A."/>
            <person name="Bergin I.L."/>
            <person name="Dyson M.C."/>
            <person name="Messick J.B."/>
        </authorList>
    </citation>
    <scope>NUCLEOTIDE SEQUENCE [LARGE SCALE GENOMIC DNA]</scope>
    <source>
        <strain evidence="1 2">Michigan</strain>
    </source>
</reference>
<keyword evidence="2" id="KW-1185">Reference proteome</keyword>
<protein>
    <submittedName>
        <fullName evidence="1">Uncharacterized protein</fullName>
    </submittedName>
</protein>
<accession>A0ABN4BLK1</accession>
<proteinExistence type="predicted"/>
<sequence>MDGSFSREIKISADSSNGQEYLSFFKDTNGGSHNNQSLFIKTKLRTEQFGGVGPDVLCDKALEAYKGFLTGPLKIIIHKDKPIFLGNANKEVNIYANQKNGDSSVNFRKTGCDYLQGFAWIGSQALIVGDWESGTKDSAKTIGRTFTGLKGWDKAQGVNLGELNGLILDRIDRISITSEGVKD</sequence>
<name>A0ABN4BLK1_9MOLU</name>